<dbReference type="EMBL" id="JAKEKT020000013">
    <property type="protein sequence ID" value="KAL1647162.1"/>
    <property type="molecule type" value="Genomic_DNA"/>
</dbReference>
<dbReference type="Pfam" id="PF24494">
    <property type="entry name" value="DUF7587"/>
    <property type="match status" value="1"/>
</dbReference>
<proteinExistence type="predicted"/>
<evidence type="ECO:0000313" key="4">
    <source>
        <dbReference type="Proteomes" id="UP001521184"/>
    </source>
</evidence>
<name>A0ABR3TY37_9PEZI</name>
<comment type="caution">
    <text evidence="3">The sequence shown here is derived from an EMBL/GenBank/DDBJ whole genome shotgun (WGS) entry which is preliminary data.</text>
</comment>
<feature type="region of interest" description="Disordered" evidence="1">
    <location>
        <begin position="29"/>
        <end position="59"/>
    </location>
</feature>
<sequence length="399" mass="43332">MYMTSEQYDLLHDARKRVPRYLFRAFTASPHSSGGSSSGGDPEAPSNAPSTAAERHSHTQEMLSAHLTWDTKQPSEFRSWTSSLLCALRHAMRKTYVWPTQPASDVCIAVLDTTSNYALPVWPATALYDAYGLAPRASRTRTRPWRELERHYCFGEYVLVCSGGGGGASSDLPTVQADCRVASLQRLLSEDVGGGMCELLPELFADETERGREDLARAIRDNRRVLCANASRALTRREVVLARRLGECFAAGERDGGGVFAFPVAVAFLSLRWWGGLFGTADRPGETELLDQILDEMAGLEIPDGLGGEEDFGGLGGPLRPYMPQEAGVFRTLCQRLAARSRGEGCDDEDDVVTAISGLSSEYLVVLTARKTTKLIDRLVGSSTQASGGVVNPFLATLG</sequence>
<feature type="domain" description="DUF7587" evidence="2">
    <location>
        <begin position="18"/>
        <end position="147"/>
    </location>
</feature>
<gene>
    <name evidence="3" type="ORF">SLS58_002933</name>
</gene>
<accession>A0ABR3TY37</accession>
<protein>
    <recommendedName>
        <fullName evidence="2">DUF7587 domain-containing protein</fullName>
    </recommendedName>
</protein>
<evidence type="ECO:0000256" key="1">
    <source>
        <dbReference type="SAM" id="MobiDB-lite"/>
    </source>
</evidence>
<dbReference type="InterPro" id="IPR056009">
    <property type="entry name" value="DUF7587"/>
</dbReference>
<evidence type="ECO:0000259" key="2">
    <source>
        <dbReference type="Pfam" id="PF24494"/>
    </source>
</evidence>
<dbReference type="Proteomes" id="UP001521184">
    <property type="component" value="Unassembled WGS sequence"/>
</dbReference>
<keyword evidence="4" id="KW-1185">Reference proteome</keyword>
<evidence type="ECO:0000313" key="3">
    <source>
        <dbReference type="EMBL" id="KAL1647162.1"/>
    </source>
</evidence>
<organism evidence="3 4">
    <name type="scientific">Diplodia intermedia</name>
    <dbReference type="NCBI Taxonomy" id="856260"/>
    <lineage>
        <taxon>Eukaryota</taxon>
        <taxon>Fungi</taxon>
        <taxon>Dikarya</taxon>
        <taxon>Ascomycota</taxon>
        <taxon>Pezizomycotina</taxon>
        <taxon>Dothideomycetes</taxon>
        <taxon>Dothideomycetes incertae sedis</taxon>
        <taxon>Botryosphaeriales</taxon>
        <taxon>Botryosphaeriaceae</taxon>
        <taxon>Diplodia</taxon>
    </lineage>
</organism>
<reference evidence="3 4" key="1">
    <citation type="journal article" date="2023" name="Plant Dis.">
        <title>First Report of Diplodia intermedia Causing Canker and Dieback Diseases on Apple Trees in Canada.</title>
        <authorList>
            <person name="Ellouze W."/>
            <person name="Ilyukhin E."/>
            <person name="Sulman M."/>
            <person name="Ali S."/>
        </authorList>
    </citation>
    <scope>NUCLEOTIDE SEQUENCE [LARGE SCALE GENOMIC DNA]</scope>
    <source>
        <strain evidence="3 4">M45-28</strain>
    </source>
</reference>